<dbReference type="InterPro" id="IPR006162">
    <property type="entry name" value="Ppantetheine_attach_site"/>
</dbReference>
<dbReference type="InterPro" id="IPR000873">
    <property type="entry name" value="AMP-dep_synth/lig_dom"/>
</dbReference>
<evidence type="ECO:0000256" key="1">
    <source>
        <dbReference type="ARBA" id="ARBA00004496"/>
    </source>
</evidence>
<dbReference type="FunFam" id="2.130.10.10:FF:000883">
    <property type="entry name" value="Putative acyl-activating enzyme 19"/>
    <property type="match status" value="1"/>
</dbReference>
<dbReference type="SUPFAM" id="SSF56801">
    <property type="entry name" value="Acetyl-CoA synthetase-like"/>
    <property type="match status" value="1"/>
</dbReference>
<dbReference type="Pfam" id="PF13193">
    <property type="entry name" value="AMP-binding_C"/>
    <property type="match status" value="1"/>
</dbReference>
<dbReference type="GO" id="GO:0043041">
    <property type="term" value="P:amino acid activation for nonribosomal peptide biosynthetic process"/>
    <property type="evidence" value="ECO:0007669"/>
    <property type="project" value="TreeGrafter"/>
</dbReference>
<dbReference type="InterPro" id="IPR045851">
    <property type="entry name" value="AMP-bd_C_sf"/>
</dbReference>
<dbReference type="SUPFAM" id="SSF47336">
    <property type="entry name" value="ACP-like"/>
    <property type="match status" value="1"/>
</dbReference>
<accession>A0A4Y1QYZ4</accession>
<evidence type="ECO:0000256" key="3">
    <source>
        <dbReference type="ARBA" id="ARBA00022490"/>
    </source>
</evidence>
<feature type="domain" description="Pyrrolo-quinoline quinone repeat" evidence="8">
    <location>
        <begin position="818"/>
        <end position="1166"/>
    </location>
</feature>
<dbReference type="PANTHER" id="PTHR44394:SF1">
    <property type="entry name" value="BETA-ALANINE-ACTIVATING ENZYME"/>
    <property type="match status" value="1"/>
</dbReference>
<comment type="subcellular location">
    <subcellularLocation>
        <location evidence="1">Cytoplasm</location>
    </subcellularLocation>
</comment>
<evidence type="ECO:0000259" key="8">
    <source>
        <dbReference type="Pfam" id="PF13570"/>
    </source>
</evidence>
<dbReference type="InterPro" id="IPR015943">
    <property type="entry name" value="WD40/YVTN_repeat-like_dom_sf"/>
</dbReference>
<protein>
    <submittedName>
        <fullName evidence="9">AMP-dependent synthetase and ligase family protein</fullName>
    </submittedName>
</protein>
<dbReference type="PANTHER" id="PTHR44394">
    <property type="entry name" value="BETA-ALANINE-ACTIVATING ENZYME"/>
    <property type="match status" value="1"/>
</dbReference>
<feature type="non-terminal residue" evidence="9">
    <location>
        <position position="1"/>
    </location>
</feature>
<dbReference type="InterPro" id="IPR002372">
    <property type="entry name" value="PQQ_rpt_dom"/>
</dbReference>
<evidence type="ECO:0000313" key="9">
    <source>
        <dbReference type="EMBL" id="BBG97064.1"/>
    </source>
</evidence>
<dbReference type="SUPFAM" id="SSF50998">
    <property type="entry name" value="Quinoprotein alcohol dehydrogenase-like"/>
    <property type="match status" value="1"/>
</dbReference>
<evidence type="ECO:0000259" key="6">
    <source>
        <dbReference type="Pfam" id="PF00550"/>
    </source>
</evidence>
<reference evidence="9" key="1">
    <citation type="journal article" date="2019" name="Science">
        <title>Mutation of a bHLH transcription factor allowed almond domestication.</title>
        <authorList>
            <person name="Sanchez-Perez R."/>
            <person name="Pavan S."/>
            <person name="Mazzeo R."/>
            <person name="Moldovan C."/>
            <person name="Aiese Cigliano R."/>
            <person name="Del Cueto J."/>
            <person name="Ricciardi F."/>
            <person name="Lotti C."/>
            <person name="Ricciardi L."/>
            <person name="Dicenta F."/>
            <person name="Lopez-Marques R.L."/>
            <person name="Lindberg Moller B."/>
        </authorList>
    </citation>
    <scope>NUCLEOTIDE SEQUENCE</scope>
</reference>
<dbReference type="InterPro" id="IPR011047">
    <property type="entry name" value="Quinoprotein_ADH-like_sf"/>
</dbReference>
<dbReference type="InterPro" id="IPR029058">
    <property type="entry name" value="AB_hydrolase_fold"/>
</dbReference>
<evidence type="ECO:0000259" key="7">
    <source>
        <dbReference type="Pfam" id="PF13193"/>
    </source>
</evidence>
<dbReference type="InterPro" id="IPR036736">
    <property type="entry name" value="ACP-like_sf"/>
</dbReference>
<dbReference type="Gene3D" id="3.30.300.30">
    <property type="match status" value="1"/>
</dbReference>
<dbReference type="SMART" id="SM00564">
    <property type="entry name" value="PQQ"/>
    <property type="match status" value="5"/>
</dbReference>
<feature type="domain" description="Carrier" evidence="6">
    <location>
        <begin position="633"/>
        <end position="670"/>
    </location>
</feature>
<evidence type="ECO:0000259" key="5">
    <source>
        <dbReference type="Pfam" id="PF00501"/>
    </source>
</evidence>
<dbReference type="InterPro" id="IPR020845">
    <property type="entry name" value="AMP-binding_CS"/>
</dbReference>
<dbReference type="AlphaFoldDB" id="A0A4Y1QYZ4"/>
<keyword evidence="4" id="KW-0597">Phosphoprotein</keyword>
<dbReference type="InterPro" id="IPR018391">
    <property type="entry name" value="PQQ_b-propeller_rpt"/>
</dbReference>
<keyword evidence="9" id="KW-0436">Ligase</keyword>
<keyword evidence="3" id="KW-0963">Cytoplasm</keyword>
<evidence type="ECO:0000256" key="2">
    <source>
        <dbReference type="ARBA" id="ARBA00022450"/>
    </source>
</evidence>
<dbReference type="InterPro" id="IPR042099">
    <property type="entry name" value="ANL_N_sf"/>
</dbReference>
<dbReference type="CDD" id="cd05930">
    <property type="entry name" value="A_NRPS"/>
    <property type="match status" value="1"/>
</dbReference>
<name>A0A4Y1QYZ4_PRUDU</name>
<dbReference type="Gene3D" id="2.130.10.10">
    <property type="entry name" value="YVTN repeat-like/Quinoprotein amine dehydrogenase"/>
    <property type="match status" value="2"/>
</dbReference>
<dbReference type="PROSITE" id="PS00455">
    <property type="entry name" value="AMP_BINDING"/>
    <property type="match status" value="1"/>
</dbReference>
<evidence type="ECO:0000256" key="4">
    <source>
        <dbReference type="ARBA" id="ARBA00022553"/>
    </source>
</evidence>
<dbReference type="GO" id="GO:0005737">
    <property type="term" value="C:cytoplasm"/>
    <property type="evidence" value="ECO:0007669"/>
    <property type="project" value="UniProtKB-SubCell"/>
</dbReference>
<dbReference type="EMBL" id="AP019298">
    <property type="protein sequence ID" value="BBG97064.1"/>
    <property type="molecule type" value="Genomic_DNA"/>
</dbReference>
<organism evidence="9">
    <name type="scientific">Prunus dulcis</name>
    <name type="common">Almond</name>
    <name type="synonym">Amygdalus dulcis</name>
    <dbReference type="NCBI Taxonomy" id="3755"/>
    <lineage>
        <taxon>Eukaryota</taxon>
        <taxon>Viridiplantae</taxon>
        <taxon>Streptophyta</taxon>
        <taxon>Embryophyta</taxon>
        <taxon>Tracheophyta</taxon>
        <taxon>Spermatophyta</taxon>
        <taxon>Magnoliopsida</taxon>
        <taxon>eudicotyledons</taxon>
        <taxon>Gunneridae</taxon>
        <taxon>Pentapetalae</taxon>
        <taxon>rosids</taxon>
        <taxon>fabids</taxon>
        <taxon>Rosales</taxon>
        <taxon>Rosaceae</taxon>
        <taxon>Amygdaloideae</taxon>
        <taxon>Amygdaleae</taxon>
        <taxon>Prunus</taxon>
    </lineage>
</organism>
<keyword evidence="2" id="KW-0596">Phosphopantetheine</keyword>
<dbReference type="FunFam" id="3.40.50.12780:FF:000049">
    <property type="entry name" value="Putative acyl-activating enzyme 19"/>
    <property type="match status" value="1"/>
</dbReference>
<dbReference type="GO" id="GO:0016874">
    <property type="term" value="F:ligase activity"/>
    <property type="evidence" value="ECO:0007669"/>
    <property type="project" value="UniProtKB-KW"/>
</dbReference>
<proteinExistence type="predicted"/>
<dbReference type="InterPro" id="IPR025110">
    <property type="entry name" value="AMP-bd_C"/>
</dbReference>
<gene>
    <name evidence="9" type="ORF">Prudu_006070</name>
</gene>
<dbReference type="PROSITE" id="PS00012">
    <property type="entry name" value="PHOSPHOPANTETHEINE"/>
    <property type="match status" value="1"/>
</dbReference>
<sequence length="1169" mass="128545">AKIAEKIIQNGDFHNRYSSAAKVIQPDLIDPIGPILPVFRAHKNTHCCISREFSAAAANNANKIAVVHASGGALLSPQLRSRTSITEDAAPALVRQFLYDGDHSFTYSHLISAVGSLTSQLLSTPRLPCHYNKPSRRIFGLYMPPSAEYIVSVLSVLRCGEAFLPLDPSWPKQRLLSVISSANVDLIIACRTPFGFESDSNWLPEACGGRVLWFSMEERKNGGIDWDWACKCESVKERPCWCYLMYTSGSTGKPKGVCGTEQGLLNRFLWMQELYPLFGDEVLLFKTGISFVDHLQEFLSAILTGCTLVIPPFNHLKRNVFSLVDFLQAYFVNRLTAVPSLMRAILPSLQGRDDEKLPRSLDLLVLSGEVLPLSLWDMLSKMLPRTAILNLYGSTEVSGDCTYFDCKRLPLILAADPLTTVPIGMPIFNCDVVLIGGDDVSNEGEIYVAGVCNSSGYYSDSMVTPLDTVRLSQDSVCCSSVNGHKSQYYFRTGDFAKQLRSGDLVFLGRKDRTIKLNGQRIALEEIEDTVRGHSEVIDAAVIFHKVQGELMLLVAFIILREGIPKEIFGATIKSWMADKLPLAMIPGHIVVTESFPVSSSGKINYELLADSVFLAKHVEDGLGDVGSSNLLQLVKTAFRDVLSVEEISDDDDFFTMGGNSIAAAHLSNNIGVDMRLIYCFPSPSMLCTALLERKESLNINVSRDAKSKMNLEGDKPSFFHVHSDTPATVNFDEQRRLLRTLSGRSGDNAIISKRLKLDSNINVAGDSSPANGYPWNSVAICASCSFSRCNKVVYEATCSVTVPKSRNVPMQESWKVYMGLCVDASPIIVHKGQDIYLFIGSHSHKFMCVNARSGSVQWEIKLEGRVECSAAILSDFTQVVVGCYRGKIYFLDFLNGNICWTFQTSGEVKSQPVIDSQRQLIWCGSYDHNLYALDYKNHCCVYQLPCGGSIYGSPAIDEMNNILYVASTSGQMTAISIAAFPFSILWLHGLEAPVFGSLAINSLNGNIICCLVDGHVLALDTSGSVIWRYRTAGPIFAGACMSSALPFQALICSRDGSIYSLELETGDLLWQYNVKDPITSSAYVDEHLSLVSDRSNLPDRLVCICSSSGSVYLLRVNSGVAKVANEPIDVEEFSRLDLAGDVFSSPVMIGGRIFVGCRDDYIHCITVKA</sequence>
<dbReference type="Gene3D" id="3.40.50.12780">
    <property type="entry name" value="N-terminal domain of ligase-like"/>
    <property type="match status" value="1"/>
</dbReference>
<feature type="domain" description="AMP-binding enzyme C-terminal" evidence="7">
    <location>
        <begin position="525"/>
        <end position="602"/>
    </location>
</feature>
<dbReference type="Pfam" id="PF13570">
    <property type="entry name" value="Beta-prop_ACSF4"/>
    <property type="match status" value="1"/>
</dbReference>
<dbReference type="InterPro" id="IPR009081">
    <property type="entry name" value="PP-bd_ACP"/>
</dbReference>
<dbReference type="Gene3D" id="3.40.50.1820">
    <property type="entry name" value="alpha/beta hydrolase"/>
    <property type="match status" value="1"/>
</dbReference>
<dbReference type="Pfam" id="PF00550">
    <property type="entry name" value="PP-binding"/>
    <property type="match status" value="1"/>
</dbReference>
<feature type="domain" description="AMP-dependent synthetase/ligase" evidence="5">
    <location>
        <begin position="92"/>
        <end position="458"/>
    </location>
</feature>
<dbReference type="Pfam" id="PF00501">
    <property type="entry name" value="AMP-binding"/>
    <property type="match status" value="1"/>
</dbReference>
<dbReference type="InterPro" id="IPR052091">
    <property type="entry name" value="Beta-ala_Activ/Resist"/>
</dbReference>